<dbReference type="InterPro" id="IPR001107">
    <property type="entry name" value="Band_7"/>
</dbReference>
<name>A0A1I2HMM0_9GAMM</name>
<keyword evidence="8" id="KW-0378">Hydrolase</keyword>
<dbReference type="InterPro" id="IPR010200">
    <property type="entry name" value="HflC"/>
</dbReference>
<dbReference type="STRING" id="1076937.SAMN04488120_10261"/>
<dbReference type="SUPFAM" id="SSF117892">
    <property type="entry name" value="Band 7/SPFH domain"/>
    <property type="match status" value="1"/>
</dbReference>
<evidence type="ECO:0000313" key="9">
    <source>
        <dbReference type="Proteomes" id="UP000199771"/>
    </source>
</evidence>
<comment type="similarity">
    <text evidence="2 6">Belongs to the band 7/mec-2 family. HflC subfamily.</text>
</comment>
<dbReference type="SMART" id="SM00244">
    <property type="entry name" value="PHB"/>
    <property type="match status" value="1"/>
</dbReference>
<evidence type="ECO:0000256" key="1">
    <source>
        <dbReference type="ARBA" id="ARBA00004167"/>
    </source>
</evidence>
<evidence type="ECO:0000313" key="8">
    <source>
        <dbReference type="EMBL" id="SFF30768.1"/>
    </source>
</evidence>
<keyword evidence="3" id="KW-0812">Transmembrane</keyword>
<keyword evidence="4" id="KW-1133">Transmembrane helix</keyword>
<evidence type="ECO:0000256" key="3">
    <source>
        <dbReference type="ARBA" id="ARBA00022692"/>
    </source>
</evidence>
<dbReference type="PRINTS" id="PR00721">
    <property type="entry name" value="STOMATIN"/>
</dbReference>
<dbReference type="Pfam" id="PF01145">
    <property type="entry name" value="Band_7"/>
    <property type="match status" value="1"/>
</dbReference>
<dbReference type="PANTHER" id="PTHR42911:SF1">
    <property type="entry name" value="MODULATOR OF FTSH PROTEASE HFLC"/>
    <property type="match status" value="1"/>
</dbReference>
<dbReference type="PIRSF" id="PIRSF005651">
    <property type="entry name" value="HflC"/>
    <property type="match status" value="1"/>
</dbReference>
<evidence type="ECO:0000256" key="2">
    <source>
        <dbReference type="ARBA" id="ARBA00007862"/>
    </source>
</evidence>
<dbReference type="Proteomes" id="UP000199771">
    <property type="component" value="Unassembled WGS sequence"/>
</dbReference>
<protein>
    <recommendedName>
        <fullName evidence="6">Protein HflC</fullName>
    </recommendedName>
</protein>
<evidence type="ECO:0000256" key="4">
    <source>
        <dbReference type="ARBA" id="ARBA00022989"/>
    </source>
</evidence>
<comment type="subcellular location">
    <subcellularLocation>
        <location evidence="1">Membrane</location>
        <topology evidence="1">Single-pass membrane protein</topology>
    </subcellularLocation>
</comment>
<accession>A0A1I2HMM0</accession>
<dbReference type="GO" id="GO:0006508">
    <property type="term" value="P:proteolysis"/>
    <property type="evidence" value="ECO:0007669"/>
    <property type="project" value="UniProtKB-KW"/>
</dbReference>
<proteinExistence type="inferred from homology"/>
<feature type="domain" description="Band 7" evidence="7">
    <location>
        <begin position="22"/>
        <end position="185"/>
    </location>
</feature>
<evidence type="ECO:0000256" key="6">
    <source>
        <dbReference type="PIRNR" id="PIRNR005651"/>
    </source>
</evidence>
<keyword evidence="5" id="KW-0472">Membrane</keyword>
<dbReference type="NCBIfam" id="TIGR01932">
    <property type="entry name" value="hflC"/>
    <property type="match status" value="1"/>
</dbReference>
<dbReference type="GO" id="GO:0008233">
    <property type="term" value="F:peptidase activity"/>
    <property type="evidence" value="ECO:0007669"/>
    <property type="project" value="UniProtKB-KW"/>
</dbReference>
<dbReference type="PANTHER" id="PTHR42911">
    <property type="entry name" value="MODULATOR OF FTSH PROTEASE HFLC"/>
    <property type="match status" value="1"/>
</dbReference>
<dbReference type="InterPro" id="IPR001972">
    <property type="entry name" value="Stomatin_HflK_fam"/>
</dbReference>
<evidence type="ECO:0000259" key="7">
    <source>
        <dbReference type="SMART" id="SM00244"/>
    </source>
</evidence>
<evidence type="ECO:0000256" key="5">
    <source>
        <dbReference type="ARBA" id="ARBA00023136"/>
    </source>
</evidence>
<dbReference type="CDD" id="cd03405">
    <property type="entry name" value="SPFH_HflC"/>
    <property type="match status" value="1"/>
</dbReference>
<sequence length="289" mass="32621">MKNISPMTLAVAVVVALLVVSNTFFIVDQRERAILFQVGELKDAQFSPGLHIKIPFFHTVRKFDGRLLTLDNQTENFLTVEKKNVEVDFFVKWRIADPATYYRATGGQELVAMDRLSAIINRGLRDEFGSRTIQQAVSDERDVIMQELERKVVKNVAELGIEIVDVRIKSINLPQAVSESVYDRMRAERARVAADLRARGAEEAERIRADADRQAQVILANAYKTAEQLRGEGDAKAAEIYAKAYGQDPEFYSFYRSLNVYRNSFGGGQDLLVVQPQGPFFQYFNGGAK</sequence>
<comment type="function">
    <text evidence="6">HflC and HflK could regulate a protease.</text>
</comment>
<keyword evidence="9" id="KW-1185">Reference proteome</keyword>
<dbReference type="EMBL" id="FOOC01000002">
    <property type="protein sequence ID" value="SFF30768.1"/>
    <property type="molecule type" value="Genomic_DNA"/>
</dbReference>
<organism evidence="8 9">
    <name type="scientific">Fontimonas thermophila</name>
    <dbReference type="NCBI Taxonomy" id="1076937"/>
    <lineage>
        <taxon>Bacteria</taxon>
        <taxon>Pseudomonadati</taxon>
        <taxon>Pseudomonadota</taxon>
        <taxon>Gammaproteobacteria</taxon>
        <taxon>Nevskiales</taxon>
        <taxon>Nevskiaceae</taxon>
        <taxon>Fontimonas</taxon>
    </lineage>
</organism>
<dbReference type="GO" id="GO:0016020">
    <property type="term" value="C:membrane"/>
    <property type="evidence" value="ECO:0007669"/>
    <property type="project" value="UniProtKB-SubCell"/>
</dbReference>
<dbReference type="Gene3D" id="3.30.479.30">
    <property type="entry name" value="Band 7 domain"/>
    <property type="match status" value="1"/>
</dbReference>
<keyword evidence="8" id="KW-0645">Protease</keyword>
<dbReference type="AlphaFoldDB" id="A0A1I2HMM0"/>
<reference evidence="8 9" key="1">
    <citation type="submission" date="2016-10" db="EMBL/GenBank/DDBJ databases">
        <authorList>
            <person name="de Groot N.N."/>
        </authorList>
    </citation>
    <scope>NUCLEOTIDE SEQUENCE [LARGE SCALE GENOMIC DNA]</scope>
    <source>
        <strain evidence="8 9">DSM 23609</strain>
    </source>
</reference>
<dbReference type="InterPro" id="IPR036013">
    <property type="entry name" value="Band_7/SPFH_dom_sf"/>
</dbReference>
<gene>
    <name evidence="8" type="ORF">SAMN04488120_10261</name>
</gene>